<dbReference type="InterPro" id="IPR013325">
    <property type="entry name" value="RNA_pol_sigma_r2"/>
</dbReference>
<dbReference type="GO" id="GO:0016987">
    <property type="term" value="F:sigma factor activity"/>
    <property type="evidence" value="ECO:0007669"/>
    <property type="project" value="UniProtKB-KW"/>
</dbReference>
<protein>
    <recommendedName>
        <fullName evidence="6">RNA polymerase sigma factor</fullName>
    </recommendedName>
</protein>
<dbReference type="Pfam" id="PF08281">
    <property type="entry name" value="Sigma70_r4_2"/>
    <property type="match status" value="1"/>
</dbReference>
<dbReference type="SUPFAM" id="SSF88659">
    <property type="entry name" value="Sigma3 and sigma4 domains of RNA polymerase sigma factors"/>
    <property type="match status" value="1"/>
</dbReference>
<keyword evidence="3 6" id="KW-0731">Sigma factor</keyword>
<dbReference type="Gene3D" id="1.10.1740.10">
    <property type="match status" value="1"/>
</dbReference>
<dbReference type="InterPro" id="IPR039425">
    <property type="entry name" value="RNA_pol_sigma-70-like"/>
</dbReference>
<evidence type="ECO:0000256" key="6">
    <source>
        <dbReference type="RuleBase" id="RU000716"/>
    </source>
</evidence>
<keyword evidence="4 6" id="KW-0238">DNA-binding</keyword>
<keyword evidence="10" id="KW-1185">Reference proteome</keyword>
<dbReference type="SUPFAM" id="SSF88946">
    <property type="entry name" value="Sigma2 domain of RNA polymerase sigma factors"/>
    <property type="match status" value="1"/>
</dbReference>
<evidence type="ECO:0000313" key="9">
    <source>
        <dbReference type="EMBL" id="SER22513.1"/>
    </source>
</evidence>
<keyword evidence="5 6" id="KW-0804">Transcription</keyword>
<evidence type="ECO:0000259" key="7">
    <source>
        <dbReference type="Pfam" id="PF04542"/>
    </source>
</evidence>
<reference evidence="9 10" key="1">
    <citation type="submission" date="2016-10" db="EMBL/GenBank/DDBJ databases">
        <authorList>
            <person name="de Groot N.N."/>
        </authorList>
    </citation>
    <scope>NUCLEOTIDE SEQUENCE [LARGE SCALE GENOMIC DNA]</scope>
    <source>
        <strain evidence="9 10">A52C2</strain>
    </source>
</reference>
<evidence type="ECO:0000256" key="2">
    <source>
        <dbReference type="ARBA" id="ARBA00023015"/>
    </source>
</evidence>
<dbReference type="GO" id="GO:0006352">
    <property type="term" value="P:DNA-templated transcription initiation"/>
    <property type="evidence" value="ECO:0007669"/>
    <property type="project" value="InterPro"/>
</dbReference>
<dbReference type="AlphaFoldDB" id="A0A1H9MH64"/>
<gene>
    <name evidence="9" type="ORF">SAMN05216548_11398</name>
</gene>
<dbReference type="InterPro" id="IPR000838">
    <property type="entry name" value="RNA_pol_sigma70_ECF_CS"/>
</dbReference>
<evidence type="ECO:0000256" key="3">
    <source>
        <dbReference type="ARBA" id="ARBA00023082"/>
    </source>
</evidence>
<evidence type="ECO:0000313" key="10">
    <source>
        <dbReference type="Proteomes" id="UP000199647"/>
    </source>
</evidence>
<evidence type="ECO:0000256" key="1">
    <source>
        <dbReference type="ARBA" id="ARBA00010641"/>
    </source>
</evidence>
<sequence length="173" mass="19270">MLLEATARGEHSAFRDLYDATSSKLFGVVLRIVRDRALAEDVLQETYLKVWQKADVFSPAAGAPLTWLCTIARNRAIDRVRASDYTRRTTGLDGSNDVFATLADPAQTDPVMLETLRLCLSRLESEARECVVLAYCSGFSREELAERFARPVGTIKTVLHRSLKLLFGCLENG</sequence>
<dbReference type="PANTHER" id="PTHR43133">
    <property type="entry name" value="RNA POLYMERASE ECF-TYPE SIGMA FACTO"/>
    <property type="match status" value="1"/>
</dbReference>
<dbReference type="EMBL" id="FOFG01000013">
    <property type="protein sequence ID" value="SER22513.1"/>
    <property type="molecule type" value="Genomic_DNA"/>
</dbReference>
<evidence type="ECO:0000256" key="4">
    <source>
        <dbReference type="ARBA" id="ARBA00023125"/>
    </source>
</evidence>
<evidence type="ECO:0000256" key="5">
    <source>
        <dbReference type="ARBA" id="ARBA00023163"/>
    </source>
</evidence>
<name>A0A1H9MH64_9HYPH</name>
<dbReference type="Pfam" id="PF04542">
    <property type="entry name" value="Sigma70_r2"/>
    <property type="match status" value="1"/>
</dbReference>
<dbReference type="GO" id="GO:0003677">
    <property type="term" value="F:DNA binding"/>
    <property type="evidence" value="ECO:0007669"/>
    <property type="project" value="UniProtKB-KW"/>
</dbReference>
<organism evidence="9 10">
    <name type="scientific">Faunimonas pinastri</name>
    <dbReference type="NCBI Taxonomy" id="1855383"/>
    <lineage>
        <taxon>Bacteria</taxon>
        <taxon>Pseudomonadati</taxon>
        <taxon>Pseudomonadota</taxon>
        <taxon>Alphaproteobacteria</taxon>
        <taxon>Hyphomicrobiales</taxon>
        <taxon>Afifellaceae</taxon>
        <taxon>Faunimonas</taxon>
    </lineage>
</organism>
<evidence type="ECO:0000259" key="8">
    <source>
        <dbReference type="Pfam" id="PF08281"/>
    </source>
</evidence>
<dbReference type="Proteomes" id="UP000199647">
    <property type="component" value="Unassembled WGS sequence"/>
</dbReference>
<dbReference type="InterPro" id="IPR013249">
    <property type="entry name" value="RNA_pol_sigma70_r4_t2"/>
</dbReference>
<dbReference type="InterPro" id="IPR013324">
    <property type="entry name" value="RNA_pol_sigma_r3/r4-like"/>
</dbReference>
<accession>A0A1H9MH64</accession>
<dbReference type="PROSITE" id="PS01063">
    <property type="entry name" value="SIGMA70_ECF"/>
    <property type="match status" value="1"/>
</dbReference>
<feature type="domain" description="RNA polymerase sigma-70 region 2" evidence="7">
    <location>
        <begin position="17"/>
        <end position="83"/>
    </location>
</feature>
<dbReference type="InterPro" id="IPR014284">
    <property type="entry name" value="RNA_pol_sigma-70_dom"/>
</dbReference>
<dbReference type="RefSeq" id="WP_238858381.1">
    <property type="nucleotide sequence ID" value="NZ_FOFG01000013.1"/>
</dbReference>
<dbReference type="PANTHER" id="PTHR43133:SF62">
    <property type="entry name" value="RNA POLYMERASE SIGMA FACTOR SIGZ"/>
    <property type="match status" value="1"/>
</dbReference>
<keyword evidence="2 6" id="KW-0805">Transcription regulation</keyword>
<dbReference type="InterPro" id="IPR036388">
    <property type="entry name" value="WH-like_DNA-bd_sf"/>
</dbReference>
<dbReference type="InterPro" id="IPR007627">
    <property type="entry name" value="RNA_pol_sigma70_r2"/>
</dbReference>
<proteinExistence type="inferred from homology"/>
<dbReference type="NCBIfam" id="TIGR02937">
    <property type="entry name" value="sigma70-ECF"/>
    <property type="match status" value="1"/>
</dbReference>
<feature type="domain" description="RNA polymerase sigma factor 70 region 4 type 2" evidence="8">
    <location>
        <begin position="114"/>
        <end position="166"/>
    </location>
</feature>
<dbReference type="Gene3D" id="1.10.10.10">
    <property type="entry name" value="Winged helix-like DNA-binding domain superfamily/Winged helix DNA-binding domain"/>
    <property type="match status" value="1"/>
</dbReference>
<dbReference type="STRING" id="1855383.SAMN05216548_11398"/>
<comment type="similarity">
    <text evidence="1 6">Belongs to the sigma-70 factor family. ECF subfamily.</text>
</comment>